<comment type="caution">
    <text evidence="2">The sequence shown here is derived from an EMBL/GenBank/DDBJ whole genome shotgun (WGS) entry which is preliminary data.</text>
</comment>
<accession>A0A926XXK3</accession>
<dbReference type="EMBL" id="JACWZY010000017">
    <property type="protein sequence ID" value="MBD2702754.1"/>
    <property type="molecule type" value="Genomic_DNA"/>
</dbReference>
<name>A0A926XXK3_9BACT</name>
<keyword evidence="3" id="KW-1185">Reference proteome</keyword>
<sequence length="127" mass="14219">MKTPFALLSAFVGIAVFTQLTSAQSTNIPIPDNLTTIELPSPVSKVSARSQTPAVGFWVVENSPGLGRQTLVHYYADQWTLLQTDSLALRRLNLKNRRTTNELNQRLQVLLTHFSTNRHQLAGPKHR</sequence>
<gene>
    <name evidence="2" type="ORF">IC229_19055</name>
</gene>
<reference evidence="2" key="1">
    <citation type="submission" date="2020-09" db="EMBL/GenBank/DDBJ databases">
        <authorList>
            <person name="Kim M.K."/>
        </authorList>
    </citation>
    <scope>NUCLEOTIDE SEQUENCE</scope>
    <source>
        <strain evidence="2">BT702</strain>
    </source>
</reference>
<evidence type="ECO:0000256" key="1">
    <source>
        <dbReference type="SAM" id="SignalP"/>
    </source>
</evidence>
<dbReference type="AlphaFoldDB" id="A0A926XXK3"/>
<feature type="signal peptide" evidence="1">
    <location>
        <begin position="1"/>
        <end position="23"/>
    </location>
</feature>
<evidence type="ECO:0000313" key="2">
    <source>
        <dbReference type="EMBL" id="MBD2702754.1"/>
    </source>
</evidence>
<organism evidence="2 3">
    <name type="scientific">Spirosoma profusum</name>
    <dbReference type="NCBI Taxonomy" id="2771354"/>
    <lineage>
        <taxon>Bacteria</taxon>
        <taxon>Pseudomonadati</taxon>
        <taxon>Bacteroidota</taxon>
        <taxon>Cytophagia</taxon>
        <taxon>Cytophagales</taxon>
        <taxon>Cytophagaceae</taxon>
        <taxon>Spirosoma</taxon>
    </lineage>
</organism>
<feature type="chain" id="PRO_5037645719" evidence="1">
    <location>
        <begin position="24"/>
        <end position="127"/>
    </location>
</feature>
<proteinExistence type="predicted"/>
<protein>
    <submittedName>
        <fullName evidence="2">Uncharacterized protein</fullName>
    </submittedName>
</protein>
<keyword evidence="1" id="KW-0732">Signal</keyword>
<dbReference type="Proteomes" id="UP000598820">
    <property type="component" value="Unassembled WGS sequence"/>
</dbReference>
<evidence type="ECO:0000313" key="3">
    <source>
        <dbReference type="Proteomes" id="UP000598820"/>
    </source>
</evidence>
<dbReference type="RefSeq" id="WP_190888604.1">
    <property type="nucleotide sequence ID" value="NZ_JACWZY010000017.1"/>
</dbReference>